<reference evidence="2 3" key="1">
    <citation type="submission" date="2016-11" db="EMBL/GenBank/DDBJ databases">
        <authorList>
            <person name="Jaros S."/>
            <person name="Januszkiewicz K."/>
            <person name="Wedrychowicz H."/>
        </authorList>
    </citation>
    <scope>NUCLEOTIDE SEQUENCE [LARGE SCALE GENOMIC DNA]</scope>
    <source>
        <strain evidence="2 3">DSM 25660</strain>
    </source>
</reference>
<dbReference type="EMBL" id="FQVQ01000002">
    <property type="protein sequence ID" value="SHE95327.1"/>
    <property type="molecule type" value="Genomic_DNA"/>
</dbReference>
<evidence type="ECO:0000313" key="3">
    <source>
        <dbReference type="Proteomes" id="UP000184147"/>
    </source>
</evidence>
<proteinExistence type="predicted"/>
<evidence type="ECO:0000313" key="2">
    <source>
        <dbReference type="EMBL" id="SHE95327.1"/>
    </source>
</evidence>
<evidence type="ECO:0000256" key="1">
    <source>
        <dbReference type="SAM" id="Phobius"/>
    </source>
</evidence>
<feature type="transmembrane region" description="Helical" evidence="1">
    <location>
        <begin position="20"/>
        <end position="39"/>
    </location>
</feature>
<dbReference type="Proteomes" id="UP000184147">
    <property type="component" value="Unassembled WGS sequence"/>
</dbReference>
<name>A0A1M4XP06_9FLAO</name>
<sequence>MLSKWVMQYKKKSLKERFLLFMGILFFLIYLTLGLMIIFWKKIPLNMDDNYRLMFGGLLIVYAFFRFLRFFNSSEPTEES</sequence>
<protein>
    <submittedName>
        <fullName evidence="2">Uncharacterized protein</fullName>
    </submittedName>
</protein>
<feature type="transmembrane region" description="Helical" evidence="1">
    <location>
        <begin position="51"/>
        <end position="68"/>
    </location>
</feature>
<keyword evidence="3" id="KW-1185">Reference proteome</keyword>
<dbReference type="AlphaFoldDB" id="A0A1M4XP06"/>
<keyword evidence="1" id="KW-0812">Transmembrane</keyword>
<organism evidence="2 3">
    <name type="scientific">Flavobacterium fontis</name>
    <dbReference type="NCBI Taxonomy" id="1124188"/>
    <lineage>
        <taxon>Bacteria</taxon>
        <taxon>Pseudomonadati</taxon>
        <taxon>Bacteroidota</taxon>
        <taxon>Flavobacteriia</taxon>
        <taxon>Flavobacteriales</taxon>
        <taxon>Flavobacteriaceae</taxon>
        <taxon>Flavobacterium</taxon>
    </lineage>
</organism>
<keyword evidence="1" id="KW-0472">Membrane</keyword>
<accession>A0A1M4XP06</accession>
<keyword evidence="1" id="KW-1133">Transmembrane helix</keyword>
<dbReference type="STRING" id="1124188.SAMN05444377_102125"/>
<gene>
    <name evidence="2" type="ORF">SAMN05444377_102125</name>
</gene>